<gene>
    <name evidence="6" type="ORF">LTR24_006163</name>
</gene>
<evidence type="ECO:0000256" key="1">
    <source>
        <dbReference type="ARBA" id="ARBA00001974"/>
    </source>
</evidence>
<dbReference type="InterPro" id="IPR050315">
    <property type="entry name" value="FAD-oxidoreductase_2"/>
</dbReference>
<keyword evidence="3" id="KW-0274">FAD</keyword>
<keyword evidence="7" id="KW-1185">Reference proteome</keyword>
<keyword evidence="4" id="KW-0560">Oxidoreductase</keyword>
<dbReference type="PROSITE" id="PS50063">
    <property type="entry name" value="BH4_2"/>
    <property type="match status" value="1"/>
</dbReference>
<evidence type="ECO:0000256" key="2">
    <source>
        <dbReference type="ARBA" id="ARBA00022630"/>
    </source>
</evidence>
<dbReference type="InterPro" id="IPR003093">
    <property type="entry name" value="Bcl2_BH4"/>
</dbReference>
<evidence type="ECO:0000259" key="5">
    <source>
        <dbReference type="PROSITE" id="PS50063"/>
    </source>
</evidence>
<comment type="cofactor">
    <cofactor evidence="1">
        <name>FAD</name>
        <dbReference type="ChEBI" id="CHEBI:57692"/>
    </cofactor>
</comment>
<accession>A0ABR0K786</accession>
<dbReference type="PANTHER" id="PTHR43400:SF10">
    <property type="entry name" value="3-OXOSTEROID 1-DEHYDROGENASE"/>
    <property type="match status" value="1"/>
</dbReference>
<evidence type="ECO:0000256" key="3">
    <source>
        <dbReference type="ARBA" id="ARBA00022827"/>
    </source>
</evidence>
<dbReference type="InterPro" id="IPR003953">
    <property type="entry name" value="FAD-dep_OxRdtase_2_FAD-bd"/>
</dbReference>
<dbReference type="SUPFAM" id="SSF56425">
    <property type="entry name" value="Succinate dehydrogenase/fumarate reductase flavoprotein, catalytic domain"/>
    <property type="match status" value="1"/>
</dbReference>
<evidence type="ECO:0000256" key="4">
    <source>
        <dbReference type="ARBA" id="ARBA00023002"/>
    </source>
</evidence>
<dbReference type="SUPFAM" id="SSF51905">
    <property type="entry name" value="FAD/NAD(P)-binding domain"/>
    <property type="match status" value="1"/>
</dbReference>
<name>A0ABR0K786_9EURO</name>
<dbReference type="Proteomes" id="UP001345013">
    <property type="component" value="Unassembled WGS sequence"/>
</dbReference>
<evidence type="ECO:0000313" key="7">
    <source>
        <dbReference type="Proteomes" id="UP001345013"/>
    </source>
</evidence>
<dbReference type="Gene3D" id="3.90.700.10">
    <property type="entry name" value="Succinate dehydrogenase/fumarate reductase flavoprotein, catalytic domain"/>
    <property type="match status" value="1"/>
</dbReference>
<proteinExistence type="predicted"/>
<dbReference type="InterPro" id="IPR027477">
    <property type="entry name" value="Succ_DH/fumarate_Rdtase_cat_sf"/>
</dbReference>
<keyword evidence="2" id="KW-0285">Flavoprotein</keyword>
<feature type="domain" description="Apoptosis regulator Bcl-2 family BH4" evidence="5">
    <location>
        <begin position="335"/>
        <end position="354"/>
    </location>
</feature>
<dbReference type="Pfam" id="PF00890">
    <property type="entry name" value="FAD_binding_2"/>
    <property type="match status" value="1"/>
</dbReference>
<dbReference type="PANTHER" id="PTHR43400">
    <property type="entry name" value="FUMARATE REDUCTASE"/>
    <property type="match status" value="1"/>
</dbReference>
<dbReference type="InterPro" id="IPR036188">
    <property type="entry name" value="FAD/NAD-bd_sf"/>
</dbReference>
<sequence length="509" mass="56169">MAATFSYDVVVLGYGAAGAAAALQAAQSGAKVLVVEKSSTGGGNSFVSSANMTCPQDFQAAMKKDGAAHFTDYLEESTQHTTPREVIAAFTKGLYEIEPWLKELGGELEDSKYDKMYSYYIPPMTFPHLDSAQGLNLTVRHLKQTKLSPADTGGRRIWELLHHHIKDNANITLSYNSRCKRILKDHNGQINGVLLQNDEFVPAPAVIMACGGFENDIELRRDLMGPREFGLLGSPHNNGDGFRLAQHVGARLWHASAEATVLGLLPPGEECGFALGVRKPGFIYVNRTGQRFVDETKIESHRGHIETAEQDPYSGKSAHDPMYMISDKENLLDPDKPPIVDFFSYQVVVNGYKWSEHSEEEIKKGWVIVADTLEDLAEKLDMQELPATVGEWNDQCQNPPQIDETLATTLDPMRRDHETLVPLKAPFCAIRIMPLLYNTQGGPRRNEKAQILSIDGPPIEGLYGAGECGSIWGHVYQSSTNFAETIVFGRIAAKEAAALAKSRKKLPLR</sequence>
<dbReference type="Gene3D" id="3.50.50.60">
    <property type="entry name" value="FAD/NAD(P)-binding domain"/>
    <property type="match status" value="1"/>
</dbReference>
<protein>
    <recommendedName>
        <fullName evidence="5">Apoptosis regulator Bcl-2 family BH4 domain-containing protein</fullName>
    </recommendedName>
</protein>
<reference evidence="6 7" key="1">
    <citation type="submission" date="2023-08" db="EMBL/GenBank/DDBJ databases">
        <title>Black Yeasts Isolated from many extreme environments.</title>
        <authorList>
            <person name="Coleine C."/>
            <person name="Stajich J.E."/>
            <person name="Selbmann L."/>
        </authorList>
    </citation>
    <scope>NUCLEOTIDE SEQUENCE [LARGE SCALE GENOMIC DNA]</scope>
    <source>
        <strain evidence="6 7">CCFEE 5885</strain>
    </source>
</reference>
<organism evidence="6 7">
    <name type="scientific">Lithohypha guttulata</name>
    <dbReference type="NCBI Taxonomy" id="1690604"/>
    <lineage>
        <taxon>Eukaryota</taxon>
        <taxon>Fungi</taxon>
        <taxon>Dikarya</taxon>
        <taxon>Ascomycota</taxon>
        <taxon>Pezizomycotina</taxon>
        <taxon>Eurotiomycetes</taxon>
        <taxon>Chaetothyriomycetidae</taxon>
        <taxon>Chaetothyriales</taxon>
        <taxon>Trichomeriaceae</taxon>
        <taxon>Lithohypha</taxon>
    </lineage>
</organism>
<dbReference type="EMBL" id="JAVRRG010000076">
    <property type="protein sequence ID" value="KAK5089521.1"/>
    <property type="molecule type" value="Genomic_DNA"/>
</dbReference>
<comment type="caution">
    <text evidence="6">The sequence shown here is derived from an EMBL/GenBank/DDBJ whole genome shotgun (WGS) entry which is preliminary data.</text>
</comment>
<evidence type="ECO:0000313" key="6">
    <source>
        <dbReference type="EMBL" id="KAK5089521.1"/>
    </source>
</evidence>